<dbReference type="Pfam" id="PF18765">
    <property type="entry name" value="Polbeta"/>
    <property type="match status" value="1"/>
</dbReference>
<name>A0ABX5LT08_9GAMM</name>
<gene>
    <name evidence="2" type="ORF">WH50_20690</name>
</gene>
<dbReference type="PANTHER" id="PTHR43852:SF2">
    <property type="entry name" value="PROTEIN ADENYLYLTRANSFERASE MNTA"/>
    <property type="match status" value="1"/>
</dbReference>
<evidence type="ECO:0000313" key="3">
    <source>
        <dbReference type="Proteomes" id="UP000248090"/>
    </source>
</evidence>
<dbReference type="InterPro" id="IPR052930">
    <property type="entry name" value="TA_antitoxin_MntA"/>
</dbReference>
<dbReference type="EMBL" id="LAPT01000110">
    <property type="protein sequence ID" value="PXF29476.1"/>
    <property type="molecule type" value="Genomic_DNA"/>
</dbReference>
<dbReference type="CDD" id="cd05403">
    <property type="entry name" value="NT_KNTase_like"/>
    <property type="match status" value="1"/>
</dbReference>
<sequence length="134" mass="14940">MDLQTILHHLQQKLPDLLALYHFGSRSQGQARAGSDLDLAVLVAGYTDPLQLWDLTDELANMVGCEVDLLDMRAASTVMQHQILTTGGRYWCLPSAQLQVELFEAAMLSEKLELDSARAALLRQIEQEGKVYGR</sequence>
<dbReference type="InterPro" id="IPR043519">
    <property type="entry name" value="NT_sf"/>
</dbReference>
<dbReference type="Proteomes" id="UP000248090">
    <property type="component" value="Unassembled WGS sequence"/>
</dbReference>
<reference evidence="2 3" key="1">
    <citation type="submission" date="2015-03" db="EMBL/GenBank/DDBJ databases">
        <authorList>
            <person name="Krishnan R."/>
            <person name="Midha S."/>
            <person name="Patil P.B."/>
            <person name="Rameshkumar N."/>
        </authorList>
    </citation>
    <scope>NUCLEOTIDE SEQUENCE [LARGE SCALE GENOMIC DNA]</scope>
    <source>
        <strain evidence="2 3">L1E11</strain>
    </source>
</reference>
<dbReference type="PANTHER" id="PTHR43852">
    <property type="entry name" value="NUCLEOTIDYLTRANSFERASE"/>
    <property type="match status" value="1"/>
</dbReference>
<evidence type="ECO:0000259" key="1">
    <source>
        <dbReference type="Pfam" id="PF18765"/>
    </source>
</evidence>
<protein>
    <submittedName>
        <fullName evidence="2">DNA polymerase subunit beta</fullName>
    </submittedName>
</protein>
<dbReference type="NCBIfam" id="NF047752">
    <property type="entry name" value="MntA_antitoxin"/>
    <property type="match status" value="1"/>
</dbReference>
<evidence type="ECO:0000313" key="2">
    <source>
        <dbReference type="EMBL" id="PXF29476.1"/>
    </source>
</evidence>
<proteinExistence type="predicted"/>
<feature type="domain" description="Polymerase beta nucleotidyltransferase" evidence="1">
    <location>
        <begin position="7"/>
        <end position="87"/>
    </location>
</feature>
<dbReference type="InterPro" id="IPR041633">
    <property type="entry name" value="Polbeta"/>
</dbReference>
<keyword evidence="3" id="KW-1185">Reference proteome</keyword>
<dbReference type="SUPFAM" id="SSF81301">
    <property type="entry name" value="Nucleotidyltransferase"/>
    <property type="match status" value="1"/>
</dbReference>
<comment type="caution">
    <text evidence="2">The sequence shown here is derived from an EMBL/GenBank/DDBJ whole genome shotgun (WGS) entry which is preliminary data.</text>
</comment>
<dbReference type="Gene3D" id="3.30.460.10">
    <property type="entry name" value="Beta Polymerase, domain 2"/>
    <property type="match status" value="1"/>
</dbReference>
<organism evidence="2 3">
    <name type="scientific">Pokkaliibacter plantistimulans</name>
    <dbReference type="NCBI Taxonomy" id="1635171"/>
    <lineage>
        <taxon>Bacteria</taxon>
        <taxon>Pseudomonadati</taxon>
        <taxon>Pseudomonadota</taxon>
        <taxon>Gammaproteobacteria</taxon>
        <taxon>Oceanospirillales</taxon>
        <taxon>Balneatrichaceae</taxon>
        <taxon>Pokkaliibacter</taxon>
    </lineage>
</organism>
<accession>A0ABX5LT08</accession>